<feature type="non-terminal residue" evidence="2">
    <location>
        <position position="1"/>
    </location>
</feature>
<protein>
    <recommendedName>
        <fullName evidence="1">Reverse transcriptase zinc-binding domain-containing protein</fullName>
    </recommendedName>
</protein>
<evidence type="ECO:0000313" key="2">
    <source>
        <dbReference type="EMBL" id="CAI0540742.1"/>
    </source>
</evidence>
<comment type="caution">
    <text evidence="2">The sequence shown here is derived from an EMBL/GenBank/DDBJ whole genome shotgun (WGS) entry which is preliminary data.</text>
</comment>
<keyword evidence="3" id="KW-1185">Reference proteome</keyword>
<dbReference type="PANTHER" id="PTHR31286:SF180">
    <property type="entry name" value="OS10G0362600 PROTEIN"/>
    <property type="match status" value="1"/>
</dbReference>
<feature type="non-terminal residue" evidence="2">
    <location>
        <position position="635"/>
    </location>
</feature>
<reference evidence="2" key="1">
    <citation type="submission" date="2022-08" db="EMBL/GenBank/DDBJ databases">
        <authorList>
            <person name="Gutierrez-Valencia J."/>
        </authorList>
    </citation>
    <scope>NUCLEOTIDE SEQUENCE</scope>
</reference>
<proteinExistence type="predicted"/>
<accession>A0AAV0Q918</accession>
<organism evidence="2 3">
    <name type="scientific">Linum tenue</name>
    <dbReference type="NCBI Taxonomy" id="586396"/>
    <lineage>
        <taxon>Eukaryota</taxon>
        <taxon>Viridiplantae</taxon>
        <taxon>Streptophyta</taxon>
        <taxon>Embryophyta</taxon>
        <taxon>Tracheophyta</taxon>
        <taxon>Spermatophyta</taxon>
        <taxon>Magnoliopsida</taxon>
        <taxon>eudicotyledons</taxon>
        <taxon>Gunneridae</taxon>
        <taxon>Pentapetalae</taxon>
        <taxon>rosids</taxon>
        <taxon>fabids</taxon>
        <taxon>Malpighiales</taxon>
        <taxon>Linaceae</taxon>
        <taxon>Linum</taxon>
    </lineage>
</organism>
<feature type="domain" description="Reverse transcriptase zinc-binding" evidence="1">
    <location>
        <begin position="355"/>
        <end position="427"/>
    </location>
</feature>
<gene>
    <name evidence="2" type="ORF">LITE_LOCUS41819</name>
</gene>
<dbReference type="EMBL" id="CAMGYJ010000009">
    <property type="protein sequence ID" value="CAI0540742.1"/>
    <property type="molecule type" value="Genomic_DNA"/>
</dbReference>
<dbReference type="PANTHER" id="PTHR31286">
    <property type="entry name" value="GLYCINE-RICH CELL WALL STRUCTURAL PROTEIN 1.8-LIKE"/>
    <property type="match status" value="1"/>
</dbReference>
<dbReference type="AlphaFoldDB" id="A0AAV0Q918"/>
<dbReference type="InterPro" id="IPR026960">
    <property type="entry name" value="RVT-Znf"/>
</dbReference>
<evidence type="ECO:0000259" key="1">
    <source>
        <dbReference type="Pfam" id="PF13966"/>
    </source>
</evidence>
<name>A0AAV0Q918_9ROSI</name>
<sequence>NQGKGVAKRMFGESPQLDDWYTTDSDSEDTAAAIREDGLEMGFDGKLTQNAHRYTSPRRRNANTAKRFDQLWWSKPWGKQFPTPMSPSASTRFGKRWEAFSKIGKPIRIDEATRTATRSDYARVCVQVDLTKPLLSQFSFNGETYYIQYEGLEKICLHCGTYSEKGTCTCNKMHEPMEADVVEKSAESKVKQPDQTYGEWMIAKRKPKRREIGGDDQHAITRTGKKNVAMPGGSRFEVLEVEEGNISQPEVEQVANISTTTRSTHLKGAELEKVNKQQELPKKTTPVSLIQNENQRVENRPSIALASTQAVEEGVKETQLTSPIKVGSTGDKIPSMAREQTELTAYELTASTVNNSHGRPVWRTIWRAPMMQRVCSFMWLLNHDRLFTNAERGRRHLTTDTGCKIFGAKPKTAIHVVRDCPFARAAWAELLGYKSDHRFFEEDLQRWTHYYLSGRSQVIDNTLFAGTCWLLWKNRNGFLFRSELKAYTQIQYQAKQLREQVLKALEKERSIFRDGGLHERRMVGWQPPAQDWVCINTYGSVISSPESTTCGGNGQGDDGRFISAFMTKLGGGSITRVELTSIVYGLKLAWGSRVQKGYSPDRFSNWHVLDRDRITAPSTLYASSGDPELVGSTMD</sequence>
<dbReference type="Pfam" id="PF13966">
    <property type="entry name" value="zf-RVT"/>
    <property type="match status" value="1"/>
</dbReference>
<evidence type="ECO:0000313" key="3">
    <source>
        <dbReference type="Proteomes" id="UP001154282"/>
    </source>
</evidence>
<dbReference type="InterPro" id="IPR040256">
    <property type="entry name" value="At4g02000-like"/>
</dbReference>
<dbReference type="Proteomes" id="UP001154282">
    <property type="component" value="Unassembled WGS sequence"/>
</dbReference>